<protein>
    <submittedName>
        <fullName evidence="3">Restriction endonuclease</fullName>
    </submittedName>
</protein>
<dbReference type="InterPro" id="IPR011335">
    <property type="entry name" value="Restrct_endonuc-II-like"/>
</dbReference>
<dbReference type="InterPro" id="IPR052906">
    <property type="entry name" value="Type_IV_Methyl-Rstrct_Enzyme"/>
</dbReference>
<organism evidence="3 4">
    <name type="scientific">Luteibacter sahnii</name>
    <dbReference type="NCBI Taxonomy" id="3021977"/>
    <lineage>
        <taxon>Bacteria</taxon>
        <taxon>Pseudomonadati</taxon>
        <taxon>Pseudomonadota</taxon>
        <taxon>Gammaproteobacteria</taxon>
        <taxon>Lysobacterales</taxon>
        <taxon>Rhodanobacteraceae</taxon>
        <taxon>Luteibacter</taxon>
    </lineage>
</organism>
<dbReference type="GO" id="GO:0004519">
    <property type="term" value="F:endonuclease activity"/>
    <property type="evidence" value="ECO:0007669"/>
    <property type="project" value="UniProtKB-KW"/>
</dbReference>
<evidence type="ECO:0000256" key="1">
    <source>
        <dbReference type="SAM" id="Phobius"/>
    </source>
</evidence>
<keyword evidence="3" id="KW-0255">Endonuclease</keyword>
<feature type="transmembrane region" description="Helical" evidence="1">
    <location>
        <begin position="162"/>
        <end position="183"/>
    </location>
</feature>
<gene>
    <name evidence="3" type="ORF">P3W24_07195</name>
</gene>
<evidence type="ECO:0000313" key="3">
    <source>
        <dbReference type="EMBL" id="MDF4024743.1"/>
    </source>
</evidence>
<comment type="caution">
    <text evidence="3">The sequence shown here is derived from an EMBL/GenBank/DDBJ whole genome shotgun (WGS) entry which is preliminary data.</text>
</comment>
<keyword evidence="3" id="KW-0540">Nuclease</keyword>
<dbReference type="RefSeq" id="WP_320549250.1">
    <property type="nucleotide sequence ID" value="NZ_JAQLOK010000001.1"/>
</dbReference>
<dbReference type="Gene3D" id="3.40.1350.10">
    <property type="match status" value="1"/>
</dbReference>
<keyword evidence="4" id="KW-1185">Reference proteome</keyword>
<feature type="domain" description="Restriction endonuclease type IV Mrr" evidence="2">
    <location>
        <begin position="16"/>
        <end position="131"/>
    </location>
</feature>
<dbReference type="InterPro" id="IPR011856">
    <property type="entry name" value="tRNA_endonuc-like_dom_sf"/>
</dbReference>
<dbReference type="PANTHER" id="PTHR30015:SF7">
    <property type="entry name" value="TYPE IV METHYL-DIRECTED RESTRICTION ENZYME ECOKMRR"/>
    <property type="match status" value="1"/>
</dbReference>
<accession>A0ABT6B9D9</accession>
<dbReference type="InterPro" id="IPR007560">
    <property type="entry name" value="Restrct_endonuc_IV_Mrr"/>
</dbReference>
<proteinExistence type="predicted"/>
<dbReference type="Pfam" id="PF04471">
    <property type="entry name" value="Mrr_cat"/>
    <property type="match status" value="1"/>
</dbReference>
<evidence type="ECO:0000313" key="4">
    <source>
        <dbReference type="Proteomes" id="UP001528850"/>
    </source>
</evidence>
<dbReference type="SUPFAM" id="SSF52980">
    <property type="entry name" value="Restriction endonuclease-like"/>
    <property type="match status" value="1"/>
</dbReference>
<dbReference type="PANTHER" id="PTHR30015">
    <property type="entry name" value="MRR RESTRICTION SYSTEM PROTEIN"/>
    <property type="match status" value="1"/>
</dbReference>
<sequence>MSGFKPVRHRYDDALTRVSWQDFERLVADHFRDAGYRVEHRGTGEGQRRTDGGIDLLLHRAPETILVQCKHWTAFQVPHNAVHELIGVMHTASATGAIVVTSGEFTKAAIEAAAKFRHVRLIDGRAVRAMLGPLGEPLPPLPTWVEVRQHRRPPPPSPRSHLVAAGAAIAVMGAALLGLYAYYLQEIEEARQMAMRGMATSAVTVVRPPPVVASPHPAPPTAAAIGATEVPRATHLSRREASEWARQNAASMKILERTTPELR</sequence>
<keyword evidence="1" id="KW-1133">Transmembrane helix</keyword>
<keyword evidence="1" id="KW-0472">Membrane</keyword>
<dbReference type="EMBL" id="JARJJS010000002">
    <property type="protein sequence ID" value="MDF4024743.1"/>
    <property type="molecule type" value="Genomic_DNA"/>
</dbReference>
<evidence type="ECO:0000259" key="2">
    <source>
        <dbReference type="Pfam" id="PF04471"/>
    </source>
</evidence>
<reference evidence="3 4" key="1">
    <citation type="journal article" date="2024" name="Curr. Microbiol.">
        <title>Luteibacter sahnii sp. nov., A Novel Yellow-Colored Xanthomonadin Pigment Producing Probiotic Bacterium from Healthy Rice Seed Microbiome.</title>
        <authorList>
            <person name="Jaiswal G."/>
            <person name="Rana R."/>
            <person name="Nayak P.K."/>
            <person name="Chouhan R."/>
            <person name="Gandhi S.G."/>
            <person name="Patel H.K."/>
            <person name="Patil P.B."/>
        </authorList>
    </citation>
    <scope>NUCLEOTIDE SEQUENCE [LARGE SCALE GENOMIC DNA]</scope>
    <source>
        <strain evidence="3 4">PPL201</strain>
    </source>
</reference>
<dbReference type="Proteomes" id="UP001528850">
    <property type="component" value="Unassembled WGS sequence"/>
</dbReference>
<keyword evidence="3" id="KW-0378">Hydrolase</keyword>
<name>A0ABT6B9D9_9GAMM</name>
<keyword evidence="1" id="KW-0812">Transmembrane</keyword>